<dbReference type="Pfam" id="PF22725">
    <property type="entry name" value="GFO_IDH_MocA_C3"/>
    <property type="match status" value="1"/>
</dbReference>
<evidence type="ECO:0000259" key="1">
    <source>
        <dbReference type="Pfam" id="PF01408"/>
    </source>
</evidence>
<dbReference type="PANTHER" id="PTHR43249">
    <property type="entry name" value="UDP-N-ACETYL-2-AMINO-2-DEOXY-D-GLUCURONATE OXIDASE"/>
    <property type="match status" value="1"/>
</dbReference>
<dbReference type="SUPFAM" id="SSF51735">
    <property type="entry name" value="NAD(P)-binding Rossmann-fold domains"/>
    <property type="match status" value="1"/>
</dbReference>
<reference evidence="3 4" key="1">
    <citation type="submission" date="2022-04" db="EMBL/GenBank/DDBJ databases">
        <title>Gracilibacillus sp. isolated from saltern.</title>
        <authorList>
            <person name="Won M."/>
            <person name="Lee C.-M."/>
            <person name="Woen H.-Y."/>
            <person name="Kwon S.-W."/>
        </authorList>
    </citation>
    <scope>NUCLEOTIDE SEQUENCE [LARGE SCALE GENOMIC DNA]</scope>
    <source>
        <strain evidence="3 4">SSPM10-3</strain>
    </source>
</reference>
<dbReference type="InterPro" id="IPR052515">
    <property type="entry name" value="Gfo/Idh/MocA_Oxidoreductase"/>
</dbReference>
<name>A0ABY4GSG6_9BACI</name>
<dbReference type="InterPro" id="IPR036291">
    <property type="entry name" value="NAD(P)-bd_dom_sf"/>
</dbReference>
<dbReference type="InterPro" id="IPR055170">
    <property type="entry name" value="GFO_IDH_MocA-like_dom"/>
</dbReference>
<dbReference type="Gene3D" id="3.40.50.720">
    <property type="entry name" value="NAD(P)-binding Rossmann-like Domain"/>
    <property type="match status" value="1"/>
</dbReference>
<dbReference type="EMBL" id="CP095071">
    <property type="protein sequence ID" value="UOQ87343.1"/>
    <property type="molecule type" value="Genomic_DNA"/>
</dbReference>
<dbReference type="InterPro" id="IPR000683">
    <property type="entry name" value="Gfo/Idh/MocA-like_OxRdtase_N"/>
</dbReference>
<dbReference type="SUPFAM" id="SSF55347">
    <property type="entry name" value="Glyceraldehyde-3-phosphate dehydrogenase-like, C-terminal domain"/>
    <property type="match status" value="1"/>
</dbReference>
<dbReference type="Proteomes" id="UP000831537">
    <property type="component" value="Chromosome"/>
</dbReference>
<dbReference type="Gene3D" id="3.30.360.10">
    <property type="entry name" value="Dihydrodipicolinate Reductase, domain 2"/>
    <property type="match status" value="1"/>
</dbReference>
<proteinExistence type="predicted"/>
<sequence length="337" mass="37943">METFNLKGEVILLRIGFIGTGGFTKHHVQVLQDLENVEVAGFVGSSLEKAEQFAAQYTGAVGYSQLETMLEQEKLDAVYICVPPMAHENYEALLIDYGIPFLVEKPLGIDAQQVRKVKEKVEQHHHLTAVGYHLRYSDTIAKVQEILENAETAMAAGKWMGSMPGVYWWRNQQQSGGQFNEQTTHITDLIRYLFGKVKSVYAQETNQLTNKNDSSVTVADVGLFTLTMESGMLVQIMNTSALPDGTGDVGIEIYTNQGIIDWKMGHVDWRKPGKQERYEQQQNPYKRETEAFLHAVTTGDRSKILSTYEDGWHSFKVTAAATKSLKEKRVVDVDEIE</sequence>
<evidence type="ECO:0000313" key="4">
    <source>
        <dbReference type="Proteomes" id="UP000831537"/>
    </source>
</evidence>
<feature type="domain" description="GFO/IDH/MocA-like oxidoreductase" evidence="2">
    <location>
        <begin position="167"/>
        <end position="260"/>
    </location>
</feature>
<feature type="domain" description="Gfo/Idh/MocA-like oxidoreductase N-terminal" evidence="1">
    <location>
        <begin position="13"/>
        <end position="132"/>
    </location>
</feature>
<protein>
    <submittedName>
        <fullName evidence="3">Gfo/Idh/MocA family oxidoreductase</fullName>
    </submittedName>
</protein>
<keyword evidence="4" id="KW-1185">Reference proteome</keyword>
<dbReference type="RefSeq" id="WP_244747781.1">
    <property type="nucleotide sequence ID" value="NZ_CP095071.1"/>
</dbReference>
<accession>A0ABY4GSG6</accession>
<evidence type="ECO:0000259" key="2">
    <source>
        <dbReference type="Pfam" id="PF22725"/>
    </source>
</evidence>
<dbReference type="PANTHER" id="PTHR43249:SF1">
    <property type="entry name" value="D-GLUCOSIDE 3-DEHYDROGENASE"/>
    <property type="match status" value="1"/>
</dbReference>
<gene>
    <name evidence="3" type="ORF">MUN87_10840</name>
</gene>
<dbReference type="Pfam" id="PF01408">
    <property type="entry name" value="GFO_IDH_MocA"/>
    <property type="match status" value="1"/>
</dbReference>
<organism evidence="3 4">
    <name type="scientific">Gracilibacillus salinarum</name>
    <dbReference type="NCBI Taxonomy" id="2932255"/>
    <lineage>
        <taxon>Bacteria</taxon>
        <taxon>Bacillati</taxon>
        <taxon>Bacillota</taxon>
        <taxon>Bacilli</taxon>
        <taxon>Bacillales</taxon>
        <taxon>Bacillaceae</taxon>
        <taxon>Gracilibacillus</taxon>
    </lineage>
</organism>
<evidence type="ECO:0000313" key="3">
    <source>
        <dbReference type="EMBL" id="UOQ87343.1"/>
    </source>
</evidence>